<evidence type="ECO:0000256" key="3">
    <source>
        <dbReference type="ARBA" id="ARBA00022475"/>
    </source>
</evidence>
<accession>A0A969PPP9</accession>
<keyword evidence="5 7" id="KW-1133">Transmembrane helix</keyword>
<sequence>MFVMVVWGLNVVAVKYLVEAMHPVQMQGVRIGAAGIAALAILYVLKELKRPNRNEVVLIGAAALFGQVLHHSLLAWGLLNTTAGNASLILGLIPVTTAVFAAVLLRERLNLLRVFGILIGFSGVMLIIIPSNEALSAAAGGDLLIFLSMISQAFSFILIRKASTSLPAGAMTAYMLLAGSIVLIGLSFVTGGGETVFQGHTSTVWAVFFSSALLATGAGHILFNSAIQKIGPSQTAVFNNFVPFFALGGSWLFLGETITVYQAASFMLIVIGVLLGTGYAEYQYKKYKYAN</sequence>
<evidence type="ECO:0000259" key="8">
    <source>
        <dbReference type="Pfam" id="PF00892"/>
    </source>
</evidence>
<comment type="caution">
    <text evidence="9">The sequence shown here is derived from an EMBL/GenBank/DDBJ whole genome shotgun (WGS) entry which is preliminary data.</text>
</comment>
<dbReference type="Proteomes" id="UP000752012">
    <property type="component" value="Unassembled WGS sequence"/>
</dbReference>
<dbReference type="PANTHER" id="PTHR32322:SF18">
    <property type="entry name" value="S-ADENOSYLMETHIONINE_S-ADENOSYLHOMOCYSTEINE TRANSPORTER"/>
    <property type="match status" value="1"/>
</dbReference>
<evidence type="ECO:0000256" key="5">
    <source>
        <dbReference type="ARBA" id="ARBA00022989"/>
    </source>
</evidence>
<proteinExistence type="inferred from homology"/>
<keyword evidence="6 7" id="KW-0472">Membrane</keyword>
<feature type="transmembrane region" description="Helical" evidence="7">
    <location>
        <begin position="111"/>
        <end position="129"/>
    </location>
</feature>
<evidence type="ECO:0000256" key="7">
    <source>
        <dbReference type="SAM" id="Phobius"/>
    </source>
</evidence>
<gene>
    <name evidence="9" type="ORF">HCN83_06705</name>
</gene>
<dbReference type="InterPro" id="IPR000620">
    <property type="entry name" value="EamA_dom"/>
</dbReference>
<keyword evidence="4 7" id="KW-0812">Transmembrane</keyword>
<feature type="transmembrane region" description="Helical" evidence="7">
    <location>
        <begin position="171"/>
        <end position="191"/>
    </location>
</feature>
<protein>
    <submittedName>
        <fullName evidence="9">DMT family transporter</fullName>
    </submittedName>
</protein>
<feature type="transmembrane region" description="Helical" evidence="7">
    <location>
        <begin position="57"/>
        <end position="79"/>
    </location>
</feature>
<name>A0A969PPP9_9BACI</name>
<keyword evidence="10" id="KW-1185">Reference proteome</keyword>
<feature type="transmembrane region" description="Helical" evidence="7">
    <location>
        <begin position="135"/>
        <end position="159"/>
    </location>
</feature>
<evidence type="ECO:0000256" key="6">
    <source>
        <dbReference type="ARBA" id="ARBA00023136"/>
    </source>
</evidence>
<feature type="domain" description="EamA" evidence="8">
    <location>
        <begin position="2"/>
        <end position="128"/>
    </location>
</feature>
<dbReference type="Pfam" id="PF00892">
    <property type="entry name" value="EamA"/>
    <property type="match status" value="2"/>
</dbReference>
<dbReference type="AlphaFoldDB" id="A0A969PPP9"/>
<comment type="subcellular location">
    <subcellularLocation>
        <location evidence="1">Cell membrane</location>
        <topology evidence="1">Multi-pass membrane protein</topology>
    </subcellularLocation>
</comment>
<evidence type="ECO:0000313" key="10">
    <source>
        <dbReference type="Proteomes" id="UP000752012"/>
    </source>
</evidence>
<dbReference type="EMBL" id="JAATHJ010000007">
    <property type="protein sequence ID" value="NJP37275.1"/>
    <property type="molecule type" value="Genomic_DNA"/>
</dbReference>
<dbReference type="InterPro" id="IPR037185">
    <property type="entry name" value="EmrE-like"/>
</dbReference>
<organism evidence="9 10">
    <name type="scientific">Alkalicoccus luteus</name>
    <dbReference type="NCBI Taxonomy" id="1237094"/>
    <lineage>
        <taxon>Bacteria</taxon>
        <taxon>Bacillati</taxon>
        <taxon>Bacillota</taxon>
        <taxon>Bacilli</taxon>
        <taxon>Bacillales</taxon>
        <taxon>Bacillaceae</taxon>
        <taxon>Alkalicoccus</taxon>
    </lineage>
</organism>
<feature type="transmembrane region" description="Helical" evidence="7">
    <location>
        <begin position="29"/>
        <end position="45"/>
    </location>
</feature>
<feature type="transmembrane region" description="Helical" evidence="7">
    <location>
        <begin position="260"/>
        <end position="280"/>
    </location>
</feature>
<keyword evidence="3" id="KW-1003">Cell membrane</keyword>
<reference evidence="9 10" key="1">
    <citation type="submission" date="2020-03" db="EMBL/GenBank/DDBJ databases">
        <title>Assessment of the enzymatic potential of alkaline-tolerant lipase obtained from Bacillus luteus H11 (technogenic soil) for the bioremediation of saline soils contaminated with petroleum substances.</title>
        <authorList>
            <person name="Kalwasinska A."/>
        </authorList>
    </citation>
    <scope>NUCLEOTIDE SEQUENCE [LARGE SCALE GENOMIC DNA]</scope>
    <source>
        <strain evidence="9 10">H11</strain>
    </source>
</reference>
<feature type="transmembrane region" description="Helical" evidence="7">
    <location>
        <begin position="235"/>
        <end position="254"/>
    </location>
</feature>
<dbReference type="PANTHER" id="PTHR32322">
    <property type="entry name" value="INNER MEMBRANE TRANSPORTER"/>
    <property type="match status" value="1"/>
</dbReference>
<evidence type="ECO:0000256" key="2">
    <source>
        <dbReference type="ARBA" id="ARBA00007362"/>
    </source>
</evidence>
<feature type="domain" description="EamA" evidence="8">
    <location>
        <begin position="141"/>
        <end position="275"/>
    </location>
</feature>
<evidence type="ECO:0000256" key="1">
    <source>
        <dbReference type="ARBA" id="ARBA00004651"/>
    </source>
</evidence>
<dbReference type="InterPro" id="IPR050638">
    <property type="entry name" value="AA-Vitamin_Transporters"/>
</dbReference>
<dbReference type="GO" id="GO:0005886">
    <property type="term" value="C:plasma membrane"/>
    <property type="evidence" value="ECO:0007669"/>
    <property type="project" value="UniProtKB-SubCell"/>
</dbReference>
<comment type="similarity">
    <text evidence="2">Belongs to the EamA transporter family.</text>
</comment>
<evidence type="ECO:0000313" key="9">
    <source>
        <dbReference type="EMBL" id="NJP37275.1"/>
    </source>
</evidence>
<dbReference type="SUPFAM" id="SSF103481">
    <property type="entry name" value="Multidrug resistance efflux transporter EmrE"/>
    <property type="match status" value="2"/>
</dbReference>
<feature type="transmembrane region" description="Helical" evidence="7">
    <location>
        <begin position="203"/>
        <end position="223"/>
    </location>
</feature>
<feature type="transmembrane region" description="Helical" evidence="7">
    <location>
        <begin position="85"/>
        <end position="104"/>
    </location>
</feature>
<evidence type="ECO:0000256" key="4">
    <source>
        <dbReference type="ARBA" id="ARBA00022692"/>
    </source>
</evidence>